<dbReference type="EMBL" id="BK032775">
    <property type="protein sequence ID" value="DAF59700.1"/>
    <property type="molecule type" value="Genomic_DNA"/>
</dbReference>
<accession>A0A8S5T8N9</accession>
<dbReference type="Pfam" id="PF16467">
    <property type="entry name" value="DUF5048"/>
    <property type="match status" value="1"/>
</dbReference>
<name>A0A8S5T8N9_9CAUD</name>
<sequence>MAGFNITENQFRNSLQNIQSRYIRLELLNYQFQTVDTIEGVCRNGNINISANSDIRRTGNIELVINNSTFEVSAGGKIWLDKYIKVWIGLMSLITGEIEYTNCGVYIIDAPSYNFDPSTNTLSLSLLDLMAKLTGIRNGHLPGTPVVLSAGENIRQTIIDTLALGGFTKYVVEEAPSPGTIPNDLEFDQGSTIYTLLSGLRDIYPNYEMFFDVNGVFYYHPIPSGSGDPVYIDDTLWSSIVTKENLDVDFQNVKNVIEVYGRTHDPAHFSTSTKVSSTTIQLTIEDITEYTEDMIYGFTLTDNPGYVGYKLQINNLTEYPILMSDGTTASDIPAESGEVYYCVQFKGTYWNYLGHLQSYGYAEDDNSQSPFYINGTVGQIRLPLYGGEYENCYSDDLARQRAEYELWLHTNMNNGVQISCVPVPWIDVNILVEYTLKRNNQTNQYIIKSIDFGLAASDLMTINMIQFYPESSII</sequence>
<dbReference type="InterPro" id="IPR032489">
    <property type="entry name" value="DUF5048"/>
</dbReference>
<reference evidence="2" key="1">
    <citation type="journal article" date="2021" name="Proc. Natl. Acad. Sci. U.S.A.">
        <title>A Catalog of Tens of Thousands of Viruses from Human Metagenomes Reveals Hidden Associations with Chronic Diseases.</title>
        <authorList>
            <person name="Tisza M.J."/>
            <person name="Buck C.B."/>
        </authorList>
    </citation>
    <scope>NUCLEOTIDE SEQUENCE</scope>
    <source>
        <strain evidence="2">Ct0Wl9</strain>
    </source>
</reference>
<protein>
    <recommendedName>
        <fullName evidence="1">DUF5048 domain-containing protein</fullName>
    </recommendedName>
</protein>
<evidence type="ECO:0000313" key="2">
    <source>
        <dbReference type="EMBL" id="DAF59700.1"/>
    </source>
</evidence>
<organism evidence="2">
    <name type="scientific">Siphoviridae sp. ct0Wl9</name>
    <dbReference type="NCBI Taxonomy" id="2827763"/>
    <lineage>
        <taxon>Viruses</taxon>
        <taxon>Duplodnaviria</taxon>
        <taxon>Heunggongvirae</taxon>
        <taxon>Uroviricota</taxon>
        <taxon>Caudoviricetes</taxon>
    </lineage>
</organism>
<feature type="domain" description="DUF5048" evidence="1">
    <location>
        <begin position="369"/>
        <end position="469"/>
    </location>
</feature>
<proteinExistence type="predicted"/>
<evidence type="ECO:0000259" key="1">
    <source>
        <dbReference type="Pfam" id="PF16467"/>
    </source>
</evidence>